<proteinExistence type="predicted"/>
<protein>
    <submittedName>
        <fullName evidence="1">Uncharacterized protein</fullName>
    </submittedName>
</protein>
<name>A0A4C1WWX6_EUMVA</name>
<keyword evidence="2" id="KW-1185">Reference proteome</keyword>
<dbReference type="EMBL" id="BGZK01000649">
    <property type="protein sequence ID" value="GBP54564.1"/>
    <property type="molecule type" value="Genomic_DNA"/>
</dbReference>
<evidence type="ECO:0000313" key="1">
    <source>
        <dbReference type="EMBL" id="GBP54564.1"/>
    </source>
</evidence>
<sequence length="236" mass="26642">MRPAAVGVLINFEEGAAFGLSICFLYNANAPRTFRHLVIRHEERIITLPALMRFRPHTKLCLTPVKLTKRQLVHSSQKANYGPDILSRLCFNLVESDYETSQFLRGHGCFIKRLHVLRSNDTSLTQCLCEQTDNDTNLVLWLSSLYDDMINKILCGIAVLNLGLDLCAHEPDSKFLLCRYHRQASFPFSVFLTGDLLSLAIAARVRFDASKARGSEDIPSFSGHDNYAALSPRLRL</sequence>
<organism evidence="1 2">
    <name type="scientific">Eumeta variegata</name>
    <name type="common">Bagworm moth</name>
    <name type="synonym">Eumeta japonica</name>
    <dbReference type="NCBI Taxonomy" id="151549"/>
    <lineage>
        <taxon>Eukaryota</taxon>
        <taxon>Metazoa</taxon>
        <taxon>Ecdysozoa</taxon>
        <taxon>Arthropoda</taxon>
        <taxon>Hexapoda</taxon>
        <taxon>Insecta</taxon>
        <taxon>Pterygota</taxon>
        <taxon>Neoptera</taxon>
        <taxon>Endopterygota</taxon>
        <taxon>Lepidoptera</taxon>
        <taxon>Glossata</taxon>
        <taxon>Ditrysia</taxon>
        <taxon>Tineoidea</taxon>
        <taxon>Psychidae</taxon>
        <taxon>Oiketicinae</taxon>
        <taxon>Eumeta</taxon>
    </lineage>
</organism>
<gene>
    <name evidence="1" type="ORF">EVAR_43437_1</name>
</gene>
<comment type="caution">
    <text evidence="1">The sequence shown here is derived from an EMBL/GenBank/DDBJ whole genome shotgun (WGS) entry which is preliminary data.</text>
</comment>
<accession>A0A4C1WWX6</accession>
<dbReference type="AlphaFoldDB" id="A0A4C1WWX6"/>
<reference evidence="1 2" key="1">
    <citation type="journal article" date="2019" name="Commun. Biol.">
        <title>The bagworm genome reveals a unique fibroin gene that provides high tensile strength.</title>
        <authorList>
            <person name="Kono N."/>
            <person name="Nakamura H."/>
            <person name="Ohtoshi R."/>
            <person name="Tomita M."/>
            <person name="Numata K."/>
            <person name="Arakawa K."/>
        </authorList>
    </citation>
    <scope>NUCLEOTIDE SEQUENCE [LARGE SCALE GENOMIC DNA]</scope>
</reference>
<evidence type="ECO:0000313" key="2">
    <source>
        <dbReference type="Proteomes" id="UP000299102"/>
    </source>
</evidence>
<dbReference type="Proteomes" id="UP000299102">
    <property type="component" value="Unassembled WGS sequence"/>
</dbReference>